<dbReference type="PROSITE" id="PS00041">
    <property type="entry name" value="HTH_ARAC_FAMILY_1"/>
    <property type="match status" value="1"/>
</dbReference>
<keyword evidence="2" id="KW-0238">DNA-binding</keyword>
<protein>
    <submittedName>
        <fullName evidence="5">Transcriptional activator NphR</fullName>
    </submittedName>
</protein>
<dbReference type="SMART" id="SM00342">
    <property type="entry name" value="HTH_ARAC"/>
    <property type="match status" value="1"/>
</dbReference>
<name>A0A644WL45_9ZZZZ</name>
<reference evidence="5" key="1">
    <citation type="submission" date="2019-08" db="EMBL/GenBank/DDBJ databases">
        <authorList>
            <person name="Kucharzyk K."/>
            <person name="Murdoch R.W."/>
            <person name="Higgins S."/>
            <person name="Loffler F."/>
        </authorList>
    </citation>
    <scope>NUCLEOTIDE SEQUENCE</scope>
</reference>
<evidence type="ECO:0000313" key="5">
    <source>
        <dbReference type="EMBL" id="MPM04512.1"/>
    </source>
</evidence>
<gene>
    <name evidence="5" type="primary">nphR_1</name>
    <name evidence="5" type="ORF">SDC9_50790</name>
</gene>
<keyword evidence="3" id="KW-0804">Transcription</keyword>
<evidence type="ECO:0000256" key="2">
    <source>
        <dbReference type="ARBA" id="ARBA00023125"/>
    </source>
</evidence>
<comment type="caution">
    <text evidence="5">The sequence shown here is derived from an EMBL/GenBank/DDBJ whole genome shotgun (WGS) entry which is preliminary data.</text>
</comment>
<dbReference type="PANTHER" id="PTHR46796">
    <property type="entry name" value="HTH-TYPE TRANSCRIPTIONAL ACTIVATOR RHAS-RELATED"/>
    <property type="match status" value="1"/>
</dbReference>
<dbReference type="InterPro" id="IPR018060">
    <property type="entry name" value="HTH_AraC"/>
</dbReference>
<dbReference type="PANTHER" id="PTHR46796:SF14">
    <property type="entry name" value="TRANSCRIPTIONAL REGULATORY PROTEIN"/>
    <property type="match status" value="1"/>
</dbReference>
<dbReference type="InterPro" id="IPR018062">
    <property type="entry name" value="HTH_AraC-typ_CS"/>
</dbReference>
<keyword evidence="1" id="KW-0805">Transcription regulation</keyword>
<dbReference type="SUPFAM" id="SSF46689">
    <property type="entry name" value="Homeodomain-like"/>
    <property type="match status" value="2"/>
</dbReference>
<dbReference type="Gene3D" id="1.10.10.60">
    <property type="entry name" value="Homeodomain-like"/>
    <property type="match status" value="1"/>
</dbReference>
<proteinExistence type="predicted"/>
<dbReference type="GO" id="GO:0003700">
    <property type="term" value="F:DNA-binding transcription factor activity"/>
    <property type="evidence" value="ECO:0007669"/>
    <property type="project" value="InterPro"/>
</dbReference>
<dbReference type="Pfam" id="PF12833">
    <property type="entry name" value="HTH_18"/>
    <property type="match status" value="1"/>
</dbReference>
<feature type="domain" description="HTH araC/xylS-type" evidence="4">
    <location>
        <begin position="175"/>
        <end position="273"/>
    </location>
</feature>
<dbReference type="SUPFAM" id="SSF51182">
    <property type="entry name" value="RmlC-like cupins"/>
    <property type="match status" value="1"/>
</dbReference>
<sequence>MARLAQEDPRGPFHGFGMEMVDYAAGESTDPPSDSYMVCLVTRGVGEMRVRLDGGRAHRVIARPGTFVPILSPGVVGEYWSEAPMRHLVLSIPAQGMMRRGGVDDLRRLSEDAFSNPLLVELVHELWSEGRGTLAQDRLYAETLLSTFCDVLGRAAVSKPGGRASGACLNPIQVARLRDYCEAHLHEKMTLEDLAQIVGMSERNFARAFKAAVDETPYQFLMALRIERAKNWLETGDLPLTDIAAMTGFADQAHFTAAFARRVGQSPARYRAAWGKD</sequence>
<dbReference type="InterPro" id="IPR050204">
    <property type="entry name" value="AraC_XylS_family_regulators"/>
</dbReference>
<dbReference type="PRINTS" id="PR00032">
    <property type="entry name" value="HTHARAC"/>
</dbReference>
<dbReference type="AlphaFoldDB" id="A0A644WL45"/>
<organism evidence="5">
    <name type="scientific">bioreactor metagenome</name>
    <dbReference type="NCBI Taxonomy" id="1076179"/>
    <lineage>
        <taxon>unclassified sequences</taxon>
        <taxon>metagenomes</taxon>
        <taxon>ecological metagenomes</taxon>
    </lineage>
</organism>
<dbReference type="GO" id="GO:0043565">
    <property type="term" value="F:sequence-specific DNA binding"/>
    <property type="evidence" value="ECO:0007669"/>
    <property type="project" value="InterPro"/>
</dbReference>
<accession>A0A644WL45</accession>
<dbReference type="InterPro" id="IPR020449">
    <property type="entry name" value="Tscrpt_reg_AraC-type_HTH"/>
</dbReference>
<dbReference type="InterPro" id="IPR011051">
    <property type="entry name" value="RmlC_Cupin_sf"/>
</dbReference>
<evidence type="ECO:0000256" key="1">
    <source>
        <dbReference type="ARBA" id="ARBA00023015"/>
    </source>
</evidence>
<dbReference type="EMBL" id="VSSQ01001045">
    <property type="protein sequence ID" value="MPM04512.1"/>
    <property type="molecule type" value="Genomic_DNA"/>
</dbReference>
<evidence type="ECO:0000259" key="4">
    <source>
        <dbReference type="PROSITE" id="PS01124"/>
    </source>
</evidence>
<evidence type="ECO:0000256" key="3">
    <source>
        <dbReference type="ARBA" id="ARBA00023163"/>
    </source>
</evidence>
<dbReference type="PROSITE" id="PS01124">
    <property type="entry name" value="HTH_ARAC_FAMILY_2"/>
    <property type="match status" value="1"/>
</dbReference>
<dbReference type="InterPro" id="IPR009057">
    <property type="entry name" value="Homeodomain-like_sf"/>
</dbReference>